<comment type="caution">
    <text evidence="1">The sequence shown here is derived from an EMBL/GenBank/DDBJ whole genome shotgun (WGS) entry which is preliminary data.</text>
</comment>
<dbReference type="Proteomes" id="UP000011991">
    <property type="component" value="Unassembled WGS sequence"/>
</dbReference>
<accession>M5RHU5</accession>
<dbReference type="EMBL" id="ANOG01000605">
    <property type="protein sequence ID" value="EMI18855.1"/>
    <property type="molecule type" value="Genomic_DNA"/>
</dbReference>
<dbReference type="AlphaFoldDB" id="M5RHU5"/>
<organism evidence="1 2">
    <name type="scientific">Rhodopirellula maiorica SM1</name>
    <dbReference type="NCBI Taxonomy" id="1265738"/>
    <lineage>
        <taxon>Bacteria</taxon>
        <taxon>Pseudomonadati</taxon>
        <taxon>Planctomycetota</taxon>
        <taxon>Planctomycetia</taxon>
        <taxon>Pirellulales</taxon>
        <taxon>Pirellulaceae</taxon>
        <taxon>Novipirellula</taxon>
    </lineage>
</organism>
<proteinExistence type="predicted"/>
<name>M5RHU5_9BACT</name>
<evidence type="ECO:0000313" key="2">
    <source>
        <dbReference type="Proteomes" id="UP000011991"/>
    </source>
</evidence>
<keyword evidence="2" id="KW-1185">Reference proteome</keyword>
<sequence>MSDVATGTEAVPTAAILGSWKATDTEDGTVWLFTENGKVKATPEPGLTGTFTHPQNDVLVIAWDDPEAGTITFDVRITENEMERRVISIDLGDGPLPADGPVTIMNRTGE</sequence>
<reference evidence="1 2" key="1">
    <citation type="journal article" date="2013" name="Mar. Genomics">
        <title>Expression of sulfatases in Rhodopirellula baltica and the diversity of sulfatases in the genus Rhodopirellula.</title>
        <authorList>
            <person name="Wegner C.E."/>
            <person name="Richter-Heitmann T."/>
            <person name="Klindworth A."/>
            <person name="Klockow C."/>
            <person name="Richter M."/>
            <person name="Achstetter T."/>
            <person name="Glockner F.O."/>
            <person name="Harder J."/>
        </authorList>
    </citation>
    <scope>NUCLEOTIDE SEQUENCE [LARGE SCALE GENOMIC DNA]</scope>
    <source>
        <strain evidence="1 2">SM1</strain>
    </source>
</reference>
<gene>
    <name evidence="1" type="ORF">RMSM_04220</name>
</gene>
<protein>
    <submittedName>
        <fullName evidence="1">Uncharacterized protein</fullName>
    </submittedName>
</protein>
<evidence type="ECO:0000313" key="1">
    <source>
        <dbReference type="EMBL" id="EMI18855.1"/>
    </source>
</evidence>